<evidence type="ECO:0000256" key="1">
    <source>
        <dbReference type="SAM" id="MobiDB-lite"/>
    </source>
</evidence>
<sequence length="73" mass="8468">MIRKSEKALSRRKFAIKLNEDLLVPWMKKCLNISTLPRSTRICELLKLKQNIEPPEQSETKNKKKGGNMGFLP</sequence>
<feature type="region of interest" description="Disordered" evidence="1">
    <location>
        <begin position="53"/>
        <end position="73"/>
    </location>
</feature>
<keyword evidence="3" id="KW-1185">Reference proteome</keyword>
<evidence type="ECO:0000313" key="3">
    <source>
        <dbReference type="Proteomes" id="UP000887116"/>
    </source>
</evidence>
<accession>A0A8X6FGX2</accession>
<dbReference type="EMBL" id="BMAO01002373">
    <property type="protein sequence ID" value="GFQ80290.1"/>
    <property type="molecule type" value="Genomic_DNA"/>
</dbReference>
<organism evidence="2 3">
    <name type="scientific">Trichonephila clavata</name>
    <name type="common">Joro spider</name>
    <name type="synonym">Nephila clavata</name>
    <dbReference type="NCBI Taxonomy" id="2740835"/>
    <lineage>
        <taxon>Eukaryota</taxon>
        <taxon>Metazoa</taxon>
        <taxon>Ecdysozoa</taxon>
        <taxon>Arthropoda</taxon>
        <taxon>Chelicerata</taxon>
        <taxon>Arachnida</taxon>
        <taxon>Araneae</taxon>
        <taxon>Araneomorphae</taxon>
        <taxon>Entelegynae</taxon>
        <taxon>Araneoidea</taxon>
        <taxon>Nephilidae</taxon>
        <taxon>Trichonephila</taxon>
    </lineage>
</organism>
<dbReference type="OrthoDB" id="6434149at2759"/>
<reference evidence="2" key="1">
    <citation type="submission" date="2020-07" db="EMBL/GenBank/DDBJ databases">
        <title>Multicomponent nature underlies the extraordinary mechanical properties of spider dragline silk.</title>
        <authorList>
            <person name="Kono N."/>
            <person name="Nakamura H."/>
            <person name="Mori M."/>
            <person name="Yoshida Y."/>
            <person name="Ohtoshi R."/>
            <person name="Malay A.D."/>
            <person name="Moran D.A.P."/>
            <person name="Tomita M."/>
            <person name="Numata K."/>
            <person name="Arakawa K."/>
        </authorList>
    </citation>
    <scope>NUCLEOTIDE SEQUENCE</scope>
</reference>
<comment type="caution">
    <text evidence="2">The sequence shown here is derived from an EMBL/GenBank/DDBJ whole genome shotgun (WGS) entry which is preliminary data.</text>
</comment>
<proteinExistence type="predicted"/>
<feature type="non-terminal residue" evidence="2">
    <location>
        <position position="73"/>
    </location>
</feature>
<dbReference type="AlphaFoldDB" id="A0A8X6FGX2"/>
<name>A0A8X6FGX2_TRICU</name>
<dbReference type="Proteomes" id="UP000887116">
    <property type="component" value="Unassembled WGS sequence"/>
</dbReference>
<evidence type="ECO:0000313" key="2">
    <source>
        <dbReference type="EMBL" id="GFQ80290.1"/>
    </source>
</evidence>
<protein>
    <submittedName>
        <fullName evidence="2">Uncharacterized protein</fullName>
    </submittedName>
</protein>
<gene>
    <name evidence="2" type="primary">AVEN_12774_1</name>
    <name evidence="2" type="ORF">TNCT_609301</name>
</gene>